<name>A0A7J0FWG0_9ERIC</name>
<feature type="domain" description="F-box" evidence="1">
    <location>
        <begin position="4"/>
        <end position="47"/>
    </location>
</feature>
<keyword evidence="3" id="KW-1185">Reference proteome</keyword>
<dbReference type="Gene3D" id="1.20.1280.50">
    <property type="match status" value="1"/>
</dbReference>
<evidence type="ECO:0000259" key="1">
    <source>
        <dbReference type="SMART" id="SM00256"/>
    </source>
</evidence>
<comment type="caution">
    <text evidence="2">The sequence shown here is derived from an EMBL/GenBank/DDBJ whole genome shotgun (WGS) entry which is preliminary data.</text>
</comment>
<proteinExistence type="predicted"/>
<dbReference type="PANTHER" id="PTHR31639">
    <property type="entry name" value="F-BOX PROTEIN-LIKE"/>
    <property type="match status" value="1"/>
</dbReference>
<dbReference type="OrthoDB" id="1891924at2759"/>
<dbReference type="Proteomes" id="UP000585474">
    <property type="component" value="Unassembled WGS sequence"/>
</dbReference>
<dbReference type="InterPro" id="IPR032675">
    <property type="entry name" value="LRR_dom_sf"/>
</dbReference>
<dbReference type="SUPFAM" id="SSF52047">
    <property type="entry name" value="RNI-like"/>
    <property type="match status" value="1"/>
</dbReference>
<dbReference type="Gene3D" id="3.80.10.10">
    <property type="entry name" value="Ribonuclease Inhibitor"/>
    <property type="match status" value="1"/>
</dbReference>
<protein>
    <submittedName>
        <fullName evidence="2">F-box/RNI-like superfamily protein</fullName>
    </submittedName>
</protein>
<gene>
    <name evidence="2" type="ORF">Acr_15g0010980</name>
</gene>
<dbReference type="InterPro" id="IPR001810">
    <property type="entry name" value="F-box_dom"/>
</dbReference>
<dbReference type="CDD" id="cd09917">
    <property type="entry name" value="F-box_SF"/>
    <property type="match status" value="1"/>
</dbReference>
<dbReference type="SMART" id="SM00256">
    <property type="entry name" value="FBOX"/>
    <property type="match status" value="1"/>
</dbReference>
<sequence length="367" mass="42012">MEHLPVEVIGNILSRLGAARDVVMASTTCRKWREAWKNHLHTLVFNSNDWSVYHDLSTSRLEILITQMIFETTGLQCLSIIMDDVDEFSAAPVIAWLMYTRETLRQLHYNVRTTPNINILDKCSRQKLEVLSLAHNSITGVEPSYQKFSLPEISFFELHIAMSDAQNTMELTSASLRDIYVEAISLDKCTLEADCLEKLHLKDCTLEVFELISKGTLKYLRIDDVSVIQLDIGEGTENLELRLWGVVFDDEDEVVDLDTISDCFPVLSHLSLCYELRDGTVQYGLQCSSQLENVVVLELGWTVLSDLFSQWVAGLLARCPKLRRLVIYGVVCESKTREECQMLANITSSIVRLMRKYMHVDVHFEYE</sequence>
<evidence type="ECO:0000313" key="3">
    <source>
        <dbReference type="Proteomes" id="UP000585474"/>
    </source>
</evidence>
<evidence type="ECO:0000313" key="2">
    <source>
        <dbReference type="EMBL" id="GFZ02490.1"/>
    </source>
</evidence>
<reference evidence="2 3" key="1">
    <citation type="submission" date="2019-07" db="EMBL/GenBank/DDBJ databases">
        <title>De Novo Assembly of kiwifruit Actinidia rufa.</title>
        <authorList>
            <person name="Sugita-Konishi S."/>
            <person name="Sato K."/>
            <person name="Mori E."/>
            <person name="Abe Y."/>
            <person name="Kisaki G."/>
            <person name="Hamano K."/>
            <person name="Suezawa K."/>
            <person name="Otani M."/>
            <person name="Fukuda T."/>
            <person name="Manabe T."/>
            <person name="Gomi K."/>
            <person name="Tabuchi M."/>
            <person name="Akimitsu K."/>
            <person name="Kataoka I."/>
        </authorList>
    </citation>
    <scope>NUCLEOTIDE SEQUENCE [LARGE SCALE GENOMIC DNA]</scope>
    <source>
        <strain evidence="3">cv. Fuchu</strain>
    </source>
</reference>
<organism evidence="2 3">
    <name type="scientific">Actinidia rufa</name>
    <dbReference type="NCBI Taxonomy" id="165716"/>
    <lineage>
        <taxon>Eukaryota</taxon>
        <taxon>Viridiplantae</taxon>
        <taxon>Streptophyta</taxon>
        <taxon>Embryophyta</taxon>
        <taxon>Tracheophyta</taxon>
        <taxon>Spermatophyta</taxon>
        <taxon>Magnoliopsida</taxon>
        <taxon>eudicotyledons</taxon>
        <taxon>Gunneridae</taxon>
        <taxon>Pentapetalae</taxon>
        <taxon>asterids</taxon>
        <taxon>Ericales</taxon>
        <taxon>Actinidiaceae</taxon>
        <taxon>Actinidia</taxon>
    </lineage>
</organism>
<dbReference type="PANTHER" id="PTHR31639:SF256">
    <property type="entry name" value="OS07G0242900 PROTEIN"/>
    <property type="match status" value="1"/>
</dbReference>
<dbReference type="SUPFAM" id="SSF81383">
    <property type="entry name" value="F-box domain"/>
    <property type="match status" value="1"/>
</dbReference>
<dbReference type="AlphaFoldDB" id="A0A7J0FWG0"/>
<dbReference type="Pfam" id="PF12937">
    <property type="entry name" value="F-box-like"/>
    <property type="match status" value="1"/>
</dbReference>
<dbReference type="InterPro" id="IPR036047">
    <property type="entry name" value="F-box-like_dom_sf"/>
</dbReference>
<dbReference type="EMBL" id="BJWL01000015">
    <property type="protein sequence ID" value="GFZ02490.1"/>
    <property type="molecule type" value="Genomic_DNA"/>
</dbReference>
<accession>A0A7J0FWG0</accession>